<dbReference type="AlphaFoldDB" id="A0A1X7QY19"/>
<organism evidence="1 2">
    <name type="scientific">Maudiozyma saulgeensis</name>
    <dbReference type="NCBI Taxonomy" id="1789683"/>
    <lineage>
        <taxon>Eukaryota</taxon>
        <taxon>Fungi</taxon>
        <taxon>Dikarya</taxon>
        <taxon>Ascomycota</taxon>
        <taxon>Saccharomycotina</taxon>
        <taxon>Saccharomycetes</taxon>
        <taxon>Saccharomycetales</taxon>
        <taxon>Saccharomycetaceae</taxon>
        <taxon>Maudiozyma</taxon>
    </lineage>
</organism>
<dbReference type="GO" id="GO:0042256">
    <property type="term" value="P:cytosolic ribosome assembly"/>
    <property type="evidence" value="ECO:0007669"/>
    <property type="project" value="TreeGrafter"/>
</dbReference>
<dbReference type="OrthoDB" id="278212at2759"/>
<name>A0A1X7QY19_9SACH</name>
<sequence length="270" mass="30449">MSFSTFTRLSARRMALAATRTRVLPQVMRKANSFTPITRSFASSTIRFNQQRQAVSEILKSELKLETESSAAPEEVETPALFQDFLDKYGFEIVATPGKNDAHIFKKTEAGETVNVYFDVAQVANLPYDDAMTEDVTNEKNNLEEEDFDSIADNFANVNVVVSKDTDGSSVAFDLLMNLQEGSFYVDSVTPFASKDAALNESAEAELSRELSYHGPPFSNLDEELQETLEIYLSSRGINEELSSFISAYSEFKENNEYIQWLENMKKFFN</sequence>
<dbReference type="Pfam" id="PF02330">
    <property type="entry name" value="MAM33"/>
    <property type="match status" value="1"/>
</dbReference>
<dbReference type="STRING" id="1789683.A0A1X7QY19"/>
<dbReference type="InterPro" id="IPR003428">
    <property type="entry name" value="MAM33"/>
</dbReference>
<dbReference type="EMBL" id="FXLY01000002">
    <property type="protein sequence ID" value="SMN18322.1"/>
    <property type="molecule type" value="Genomic_DNA"/>
</dbReference>
<evidence type="ECO:0000313" key="1">
    <source>
        <dbReference type="EMBL" id="SMN18322.1"/>
    </source>
</evidence>
<proteinExistence type="predicted"/>
<evidence type="ECO:0000313" key="2">
    <source>
        <dbReference type="Proteomes" id="UP000196158"/>
    </source>
</evidence>
<accession>A0A1X7QY19</accession>
<dbReference type="PANTHER" id="PTHR10826">
    <property type="entry name" value="COMPLEMENT COMPONENT 1"/>
    <property type="match status" value="1"/>
</dbReference>
<dbReference type="InterPro" id="IPR036561">
    <property type="entry name" value="MAM33_sf"/>
</dbReference>
<dbReference type="Gene3D" id="3.10.280.10">
    <property type="entry name" value="Mitochondrial glycoprotein"/>
    <property type="match status" value="1"/>
</dbReference>
<keyword evidence="2" id="KW-1185">Reference proteome</keyword>
<gene>
    <name evidence="1" type="ORF">KASA_0Q07799G</name>
</gene>
<protein>
    <submittedName>
        <fullName evidence="1">Similar to Saccharomyces cerevisiae YIL070C MAM33 Acidic protein of the mitochondrial matrix involved in oxidative phosphorylation</fullName>
    </submittedName>
</protein>
<dbReference type="GO" id="GO:0005759">
    <property type="term" value="C:mitochondrial matrix"/>
    <property type="evidence" value="ECO:0007669"/>
    <property type="project" value="InterPro"/>
</dbReference>
<dbReference type="PANTHER" id="PTHR10826:SF1">
    <property type="entry name" value="COMPLEMENT COMPONENT 1 Q SUBCOMPONENT-BINDING PROTEIN, MITOCHONDRIAL"/>
    <property type="match status" value="1"/>
</dbReference>
<reference evidence="1 2" key="1">
    <citation type="submission" date="2017-04" db="EMBL/GenBank/DDBJ databases">
        <authorList>
            <person name="Afonso C.L."/>
            <person name="Miller P.J."/>
            <person name="Scott M.A."/>
            <person name="Spackman E."/>
            <person name="Goraichik I."/>
            <person name="Dimitrov K.M."/>
            <person name="Suarez D.L."/>
            <person name="Swayne D.E."/>
        </authorList>
    </citation>
    <scope>NUCLEOTIDE SEQUENCE [LARGE SCALE GENOMIC DNA]</scope>
</reference>
<dbReference type="Proteomes" id="UP000196158">
    <property type="component" value="Unassembled WGS sequence"/>
</dbReference>
<dbReference type="SUPFAM" id="SSF54529">
    <property type="entry name" value="Mitochondrial glycoprotein MAM33-like"/>
    <property type="match status" value="1"/>
</dbReference>